<proteinExistence type="predicted"/>
<reference evidence="2" key="1">
    <citation type="journal article" date="2016" name="Nature">
        <title>Genome evolution in the allotetraploid frog Xenopus laevis.</title>
        <authorList>
            <person name="Session A.M."/>
            <person name="Uno Y."/>
            <person name="Kwon T."/>
            <person name="Chapman J.A."/>
            <person name="Toyoda A."/>
            <person name="Takahashi S."/>
            <person name="Fukui A."/>
            <person name="Hikosaka A."/>
            <person name="Suzuki A."/>
            <person name="Kondo M."/>
            <person name="van Heeringen S.J."/>
            <person name="Quigley I."/>
            <person name="Heinz S."/>
            <person name="Ogino H."/>
            <person name="Ochi H."/>
            <person name="Hellsten U."/>
            <person name="Lyons J.B."/>
            <person name="Simakov O."/>
            <person name="Putnam N."/>
            <person name="Stites J."/>
            <person name="Kuroki Y."/>
            <person name="Tanaka T."/>
            <person name="Michiue T."/>
            <person name="Watanabe M."/>
            <person name="Bogdanovic O."/>
            <person name="Lister R."/>
            <person name="Georgiou G."/>
            <person name="Paranjpe S.S."/>
            <person name="van Kruijsbergen I."/>
            <person name="Shu S."/>
            <person name="Carlson J."/>
            <person name="Kinoshita T."/>
            <person name="Ohta Y."/>
            <person name="Mawaribuchi S."/>
            <person name="Jenkins J."/>
            <person name="Grimwood J."/>
            <person name="Schmutz J."/>
            <person name="Mitros T."/>
            <person name="Mozaffari S.V."/>
            <person name="Suzuki Y."/>
            <person name="Haramoto Y."/>
            <person name="Yamamoto T.S."/>
            <person name="Takagi C."/>
            <person name="Heald R."/>
            <person name="Miller K."/>
            <person name="Haudenschild C."/>
            <person name="Kitzman J."/>
            <person name="Nakayama T."/>
            <person name="Izutsu Y."/>
            <person name="Robert J."/>
            <person name="Fortriede J."/>
            <person name="Burns K."/>
            <person name="Lotay V."/>
            <person name="Karimi K."/>
            <person name="Yasuoka Y."/>
            <person name="Dichmann D.S."/>
            <person name="Flajnik M.F."/>
            <person name="Houston D.W."/>
            <person name="Shendure J."/>
            <person name="DuPasquier L."/>
            <person name="Vize P.D."/>
            <person name="Zorn A.M."/>
            <person name="Ito M."/>
            <person name="Marcotte E.M."/>
            <person name="Wallingford J.B."/>
            <person name="Ito Y."/>
            <person name="Asashima M."/>
            <person name="Ueno N."/>
            <person name="Matsuda Y."/>
            <person name="Veenstra G.J."/>
            <person name="Fujiyama A."/>
            <person name="Harland R.M."/>
            <person name="Taira M."/>
            <person name="Rokhsar D.S."/>
        </authorList>
    </citation>
    <scope>NUCLEOTIDE SEQUENCE [LARGE SCALE GENOMIC DNA]</scope>
    <source>
        <strain evidence="2">J</strain>
    </source>
</reference>
<dbReference type="AlphaFoldDB" id="A0A974DNY7"/>
<evidence type="ECO:0000313" key="1">
    <source>
        <dbReference type="EMBL" id="OCT95197.1"/>
    </source>
</evidence>
<gene>
    <name evidence="1" type="ORF">XELAEV_18012882mg</name>
</gene>
<sequence length="89" mass="10254">MAMNSGLCRLPAASKACLFGQMQNFTPPKYSRRRKINLVHIIKKISLASANEETKRERNCGYLKGCWVRDRVPRLLLQHCIHVSLPFQN</sequence>
<organism evidence="1 2">
    <name type="scientific">Xenopus laevis</name>
    <name type="common">African clawed frog</name>
    <dbReference type="NCBI Taxonomy" id="8355"/>
    <lineage>
        <taxon>Eukaryota</taxon>
        <taxon>Metazoa</taxon>
        <taxon>Chordata</taxon>
        <taxon>Craniata</taxon>
        <taxon>Vertebrata</taxon>
        <taxon>Euteleostomi</taxon>
        <taxon>Amphibia</taxon>
        <taxon>Batrachia</taxon>
        <taxon>Anura</taxon>
        <taxon>Pipoidea</taxon>
        <taxon>Pipidae</taxon>
        <taxon>Xenopodinae</taxon>
        <taxon>Xenopus</taxon>
        <taxon>Xenopus</taxon>
    </lineage>
</organism>
<accession>A0A974DNY7</accession>
<name>A0A974DNY7_XENLA</name>
<evidence type="ECO:0000313" key="2">
    <source>
        <dbReference type="Proteomes" id="UP000694892"/>
    </source>
</evidence>
<dbReference type="EMBL" id="CM004468">
    <property type="protein sequence ID" value="OCT95197.1"/>
    <property type="molecule type" value="Genomic_DNA"/>
</dbReference>
<dbReference type="Proteomes" id="UP000694892">
    <property type="component" value="Chromosome 2L"/>
</dbReference>
<protein>
    <submittedName>
        <fullName evidence="1">Uncharacterized protein</fullName>
    </submittedName>
</protein>